<dbReference type="OrthoDB" id="6043931at2759"/>
<feature type="region of interest" description="Disordered" evidence="1">
    <location>
        <begin position="1"/>
        <end position="29"/>
    </location>
</feature>
<dbReference type="Gene3D" id="2.120.10.30">
    <property type="entry name" value="TolB, C-terminal domain"/>
    <property type="match status" value="1"/>
</dbReference>
<name>A0A6J8ET18_MYTCO</name>
<evidence type="ECO:0000313" key="3">
    <source>
        <dbReference type="Proteomes" id="UP000507470"/>
    </source>
</evidence>
<dbReference type="AlphaFoldDB" id="A0A6J8ET18"/>
<keyword evidence="3" id="KW-1185">Reference proteome</keyword>
<sequence>MASVSSARRRHSAPVVPLPTGTTRRISGPPRLQLKKKVTLVSKFDTVLFGRDVEVKRGCILHDDKLILCGVDNYVYICNPDGKRSNRISVQFTPSDIALFDEKRAVVSGEKGYQIIDIETLKAGPLVKPGGICTAVACTKDNIVVANDYCKLTYLTINGETVKSFNTTHSPLTMTGSQDGFIYWTTWDNDEVHYIDPTGTERFFFASPDLQDPVGVSVDKKGDVFVIGHKSNNVHKITHEGNTDKIVLKESNGVKMPSGMAISPKKSELMIINDKKSISIFKIQ</sequence>
<dbReference type="SUPFAM" id="SSF101898">
    <property type="entry name" value="NHL repeat"/>
    <property type="match status" value="1"/>
</dbReference>
<reference evidence="2 3" key="1">
    <citation type="submission" date="2020-06" db="EMBL/GenBank/DDBJ databases">
        <authorList>
            <person name="Li R."/>
            <person name="Bekaert M."/>
        </authorList>
    </citation>
    <scope>NUCLEOTIDE SEQUENCE [LARGE SCALE GENOMIC DNA]</scope>
    <source>
        <strain evidence="3">wild</strain>
    </source>
</reference>
<organism evidence="2 3">
    <name type="scientific">Mytilus coruscus</name>
    <name type="common">Sea mussel</name>
    <dbReference type="NCBI Taxonomy" id="42192"/>
    <lineage>
        <taxon>Eukaryota</taxon>
        <taxon>Metazoa</taxon>
        <taxon>Spiralia</taxon>
        <taxon>Lophotrochozoa</taxon>
        <taxon>Mollusca</taxon>
        <taxon>Bivalvia</taxon>
        <taxon>Autobranchia</taxon>
        <taxon>Pteriomorphia</taxon>
        <taxon>Mytilida</taxon>
        <taxon>Mytiloidea</taxon>
        <taxon>Mytilidae</taxon>
        <taxon>Mytilinae</taxon>
        <taxon>Mytilus</taxon>
    </lineage>
</organism>
<evidence type="ECO:0000256" key="1">
    <source>
        <dbReference type="SAM" id="MobiDB-lite"/>
    </source>
</evidence>
<dbReference type="EMBL" id="CACVKT020009851">
    <property type="protein sequence ID" value="CAC5423734.1"/>
    <property type="molecule type" value="Genomic_DNA"/>
</dbReference>
<protein>
    <submittedName>
        <fullName evidence="2">LDLR</fullName>
    </submittedName>
</protein>
<proteinExistence type="predicted"/>
<gene>
    <name evidence="2" type="ORF">MCOR_55704</name>
</gene>
<evidence type="ECO:0000313" key="2">
    <source>
        <dbReference type="EMBL" id="CAC5423734.1"/>
    </source>
</evidence>
<dbReference type="Proteomes" id="UP000507470">
    <property type="component" value="Unassembled WGS sequence"/>
</dbReference>
<accession>A0A6J8ET18</accession>
<dbReference type="InterPro" id="IPR011042">
    <property type="entry name" value="6-blade_b-propeller_TolB-like"/>
</dbReference>